<feature type="domain" description="Penicillin-binding protein dimerisation" evidence="5">
    <location>
        <begin position="60"/>
        <end position="209"/>
    </location>
</feature>
<dbReference type="EMBL" id="VMGK01000008">
    <property type="protein sequence ID" value="TSC93050.1"/>
    <property type="molecule type" value="Genomic_DNA"/>
</dbReference>
<evidence type="ECO:0000313" key="6">
    <source>
        <dbReference type="EMBL" id="TSC93050.1"/>
    </source>
</evidence>
<dbReference type="Gene3D" id="3.90.1310.10">
    <property type="entry name" value="Penicillin-binding protein 2a (Domain 2)"/>
    <property type="match status" value="1"/>
</dbReference>
<comment type="caution">
    <text evidence="6">The sequence shown here is derived from an EMBL/GenBank/DDBJ whole genome shotgun (WGS) entry which is preliminary data.</text>
</comment>
<feature type="transmembrane region" description="Helical" evidence="3">
    <location>
        <begin position="20"/>
        <end position="42"/>
    </location>
</feature>
<evidence type="ECO:0000259" key="4">
    <source>
        <dbReference type="Pfam" id="PF00905"/>
    </source>
</evidence>
<dbReference type="InterPro" id="IPR005311">
    <property type="entry name" value="PBP_dimer"/>
</dbReference>
<organism evidence="6 7">
    <name type="scientific">Candidatus Berkelbacteria bacterium Licking1014_7</name>
    <dbReference type="NCBI Taxonomy" id="2017147"/>
    <lineage>
        <taxon>Bacteria</taxon>
        <taxon>Candidatus Berkelbacteria</taxon>
    </lineage>
</organism>
<dbReference type="SUPFAM" id="SSF56519">
    <property type="entry name" value="Penicillin binding protein dimerisation domain"/>
    <property type="match status" value="1"/>
</dbReference>
<dbReference type="Gene3D" id="3.30.450.330">
    <property type="match status" value="1"/>
</dbReference>
<keyword evidence="3" id="KW-1133">Transmembrane helix</keyword>
<dbReference type="GO" id="GO:0051301">
    <property type="term" value="P:cell division"/>
    <property type="evidence" value="ECO:0007669"/>
    <property type="project" value="UniProtKB-KW"/>
</dbReference>
<keyword evidence="6" id="KW-0131">Cell cycle</keyword>
<accession>A0A554LJL6</accession>
<keyword evidence="2 3" id="KW-0472">Membrane</keyword>
<dbReference type="InterPro" id="IPR050515">
    <property type="entry name" value="Beta-lactam/transpept"/>
</dbReference>
<evidence type="ECO:0000256" key="1">
    <source>
        <dbReference type="ARBA" id="ARBA00004370"/>
    </source>
</evidence>
<name>A0A554LJL6_9BACT</name>
<dbReference type="InterPro" id="IPR012338">
    <property type="entry name" value="Beta-lactam/transpept-like"/>
</dbReference>
<feature type="domain" description="Penicillin-binding protein transpeptidase" evidence="4">
    <location>
        <begin position="252"/>
        <end position="563"/>
    </location>
</feature>
<keyword evidence="3" id="KW-0812">Transmembrane</keyword>
<dbReference type="InterPro" id="IPR001460">
    <property type="entry name" value="PCN-bd_Tpept"/>
</dbReference>
<dbReference type="GO" id="GO:0071555">
    <property type="term" value="P:cell wall organization"/>
    <property type="evidence" value="ECO:0007669"/>
    <property type="project" value="TreeGrafter"/>
</dbReference>
<reference evidence="6 7" key="1">
    <citation type="submission" date="2017-07" db="EMBL/GenBank/DDBJ databases">
        <title>Mechanisms for carbon and nitrogen cycling indicate functional differentiation within the Candidate Phyla Radiation.</title>
        <authorList>
            <person name="Danczak R.E."/>
            <person name="Johnston M.D."/>
            <person name="Kenah C."/>
            <person name="Slattery M."/>
            <person name="Wrighton K.C."/>
            <person name="Wilkins M.J."/>
        </authorList>
    </citation>
    <scope>NUCLEOTIDE SEQUENCE [LARGE SCALE GENOMIC DNA]</scope>
    <source>
        <strain evidence="6">Licking1014_7</strain>
    </source>
</reference>
<dbReference type="PANTHER" id="PTHR30627:SF1">
    <property type="entry name" value="PEPTIDOGLYCAN D,D-TRANSPEPTIDASE FTSI"/>
    <property type="match status" value="1"/>
</dbReference>
<protein>
    <submittedName>
        <fullName evidence="6">Cell division protein FtsI (Penicillin-binding protein 3)</fullName>
    </submittedName>
</protein>
<dbReference type="GO" id="GO:0008658">
    <property type="term" value="F:penicillin binding"/>
    <property type="evidence" value="ECO:0007669"/>
    <property type="project" value="InterPro"/>
</dbReference>
<evidence type="ECO:0000256" key="2">
    <source>
        <dbReference type="ARBA" id="ARBA00023136"/>
    </source>
</evidence>
<dbReference type="Gene3D" id="3.40.710.10">
    <property type="entry name" value="DD-peptidase/beta-lactamase superfamily"/>
    <property type="match status" value="1"/>
</dbReference>
<comment type="subcellular location">
    <subcellularLocation>
        <location evidence="1">Membrane</location>
    </subcellularLocation>
</comment>
<dbReference type="InterPro" id="IPR036138">
    <property type="entry name" value="PBP_dimer_sf"/>
</dbReference>
<dbReference type="Pfam" id="PF00905">
    <property type="entry name" value="Transpeptidase"/>
    <property type="match status" value="1"/>
</dbReference>
<evidence type="ECO:0000313" key="7">
    <source>
        <dbReference type="Proteomes" id="UP000315689"/>
    </source>
</evidence>
<dbReference type="Proteomes" id="UP000315689">
    <property type="component" value="Unassembled WGS sequence"/>
</dbReference>
<evidence type="ECO:0000256" key="3">
    <source>
        <dbReference type="SAM" id="Phobius"/>
    </source>
</evidence>
<dbReference type="SUPFAM" id="SSF56601">
    <property type="entry name" value="beta-lactamase/transpeptidase-like"/>
    <property type="match status" value="1"/>
</dbReference>
<dbReference type="GO" id="GO:0005886">
    <property type="term" value="C:plasma membrane"/>
    <property type="evidence" value="ECO:0007669"/>
    <property type="project" value="TreeGrafter"/>
</dbReference>
<sequence length="577" mass="64572">MLNKHFKDNTAFYLKRLLWVRFLMMLIVPLLGYRIFVVGVLGHESYSKQAKNQYYTQEEIPSSRGEIFAQTKDGLYPLAINAKKFQIWVVPKNVKDKQKVAQILSKELQKNELEIFDQINNNKLYIPPLAKRVEEGVASKIKGENLAGVLVVPENVRYYPEGELASHILGFVNFDDQGAYGVEGYYNDQLMGYKGALTAERDNKGRFINIDEETKARDGDNLILTIDHNIQYFAEEKIKAAVGKYGAESGQIIVLDPKTGKILAMAGTPSFNPNNFNEEAKRDKEEGKDRMTNPLISYVYEPGSIVKPIVVAKGLDMGKFEPDTEAGTFSNMVVVQGYEIHTAQDKPFGKETITQILEHSDNVGMVWVGEQIGKEAMYENFAKFGWGKVLGLDISGETTGFLLPLKKWRDIHQATMTFGQGISATPLQVVNAYSAIANNGELLLPHIVDKIVKPDGKEIQIEKKVIGQAVSRESAQKVQKMLQSVIENSYRKRTYIEGYSLAGKTGTAQVPKPGGGYEEKQSIHSFVGFGPVEDPRFVILVKLDKPSAVEFAEGSAGPVFREMADFLLRYMEIEPKK</sequence>
<dbReference type="AlphaFoldDB" id="A0A554LJL6"/>
<proteinExistence type="predicted"/>
<evidence type="ECO:0000259" key="5">
    <source>
        <dbReference type="Pfam" id="PF03717"/>
    </source>
</evidence>
<keyword evidence="6" id="KW-0132">Cell division</keyword>
<dbReference type="PANTHER" id="PTHR30627">
    <property type="entry name" value="PEPTIDOGLYCAN D,D-TRANSPEPTIDASE"/>
    <property type="match status" value="1"/>
</dbReference>
<dbReference type="Pfam" id="PF03717">
    <property type="entry name" value="PBP_dimer"/>
    <property type="match status" value="1"/>
</dbReference>
<gene>
    <name evidence="6" type="ORF">CEN89_290</name>
</gene>